<dbReference type="Pfam" id="PF13276">
    <property type="entry name" value="HTH_21"/>
    <property type="match status" value="1"/>
</dbReference>
<evidence type="ECO:0000313" key="4">
    <source>
        <dbReference type="Proteomes" id="UP001567537"/>
    </source>
</evidence>
<keyword evidence="4" id="KW-1185">Reference proteome</keyword>
<dbReference type="EMBL" id="JAHWZY010000020">
    <property type="protein sequence ID" value="MEZ3180911.1"/>
    <property type="molecule type" value="Genomic_DNA"/>
</dbReference>
<name>A0ABV4J5L3_9ACTN</name>
<accession>A0ABV4J5L3</accession>
<feature type="compositionally biased region" description="Low complexity" evidence="1">
    <location>
        <begin position="26"/>
        <end position="45"/>
    </location>
</feature>
<feature type="region of interest" description="Disordered" evidence="1">
    <location>
        <begin position="1"/>
        <end position="113"/>
    </location>
</feature>
<feature type="compositionally biased region" description="Basic and acidic residues" evidence="1">
    <location>
        <begin position="77"/>
        <end position="94"/>
    </location>
</feature>
<evidence type="ECO:0000313" key="3">
    <source>
        <dbReference type="EMBL" id="MEZ3180911.1"/>
    </source>
</evidence>
<protein>
    <submittedName>
        <fullName evidence="3">IS3 family transposase</fullName>
    </submittedName>
</protein>
<reference evidence="3 4" key="1">
    <citation type="journal article" date="2021" name="Res Sq">
        <title>Streptomyces Pimoensis sp. nov., Isolated From the Taklimakan Desert in Xinjiang, China.</title>
        <authorList>
            <person name="Zhang P."/>
            <person name="Luo X."/>
            <person name="Luo X."/>
            <person name="Liu Z."/>
            <person name="Xia Z."/>
            <person name="Wan C."/>
            <person name="zhang L."/>
        </authorList>
    </citation>
    <scope>NUCLEOTIDE SEQUENCE [LARGE SCALE GENOMIC DNA]</scope>
    <source>
        <strain evidence="3 4">TRM75549</strain>
    </source>
</reference>
<feature type="domain" description="HTH-like" evidence="2">
    <location>
        <begin position="114"/>
        <end position="170"/>
    </location>
</feature>
<dbReference type="InterPro" id="IPR025948">
    <property type="entry name" value="HTH-like_dom"/>
</dbReference>
<gene>
    <name evidence="3" type="ORF">KYY02_20120</name>
</gene>
<comment type="caution">
    <text evidence="3">The sequence shown here is derived from an EMBL/GenBank/DDBJ whole genome shotgun (WGS) entry which is preliminary data.</text>
</comment>
<sequence length="206" mass="23251">MRRRGSGSSSTRPTPGSGRGRRRRSPPGSRRSGRRTPSPSGPTRSSRPRRVPSRPSSTGHTRARSLHRRVPGPLRRGRADLRDAHRARLQDRPFHLLRPPQTPPGSLRPSRPRRAELKKKIKQVYTSDNRVYGARKIWRELNRQGRPVARCTVERLMRELGLQGAVRGRRVITTIPGGQVERAPDLVDRDFVAAVRTAAEQRTSPT</sequence>
<evidence type="ECO:0000256" key="1">
    <source>
        <dbReference type="SAM" id="MobiDB-lite"/>
    </source>
</evidence>
<feature type="compositionally biased region" description="Low complexity" evidence="1">
    <location>
        <begin position="1"/>
        <end position="16"/>
    </location>
</feature>
<organism evidence="3 4">
    <name type="scientific">Streptomyces pimonensis</name>
    <dbReference type="NCBI Taxonomy" id="2860288"/>
    <lineage>
        <taxon>Bacteria</taxon>
        <taxon>Bacillati</taxon>
        <taxon>Actinomycetota</taxon>
        <taxon>Actinomycetes</taxon>
        <taxon>Kitasatosporales</taxon>
        <taxon>Streptomycetaceae</taxon>
        <taxon>Streptomyces</taxon>
    </lineage>
</organism>
<dbReference type="Proteomes" id="UP001567537">
    <property type="component" value="Unassembled WGS sequence"/>
</dbReference>
<feature type="compositionally biased region" description="Basic residues" evidence="1">
    <location>
        <begin position="61"/>
        <end position="70"/>
    </location>
</feature>
<evidence type="ECO:0000259" key="2">
    <source>
        <dbReference type="Pfam" id="PF13276"/>
    </source>
</evidence>
<proteinExistence type="predicted"/>